<gene>
    <name evidence="11" type="ORF">FB566_4927</name>
</gene>
<dbReference type="Pfam" id="PF14579">
    <property type="entry name" value="HHH_6"/>
    <property type="match status" value="1"/>
</dbReference>
<dbReference type="InterPro" id="IPR016195">
    <property type="entry name" value="Pol/histidinol_Pase-like"/>
</dbReference>
<evidence type="ECO:0000256" key="6">
    <source>
        <dbReference type="ARBA" id="ARBA00022695"/>
    </source>
</evidence>
<dbReference type="GO" id="GO:0003887">
    <property type="term" value="F:DNA-directed DNA polymerase activity"/>
    <property type="evidence" value="ECO:0007669"/>
    <property type="project" value="UniProtKB-KW"/>
</dbReference>
<evidence type="ECO:0000256" key="5">
    <source>
        <dbReference type="ARBA" id="ARBA00022679"/>
    </source>
</evidence>
<dbReference type="InterPro" id="IPR040982">
    <property type="entry name" value="DNA_pol3_finger"/>
</dbReference>
<dbReference type="GO" id="GO:0006260">
    <property type="term" value="P:DNA replication"/>
    <property type="evidence" value="ECO:0007669"/>
    <property type="project" value="UniProtKB-KW"/>
</dbReference>
<dbReference type="SMART" id="SM00481">
    <property type="entry name" value="POLIIIAc"/>
    <property type="match status" value="1"/>
</dbReference>
<dbReference type="Gene3D" id="1.10.10.1600">
    <property type="entry name" value="Bacterial DNA polymerase III alpha subunit, thumb domain"/>
    <property type="match status" value="1"/>
</dbReference>
<evidence type="ECO:0000256" key="1">
    <source>
        <dbReference type="ARBA" id="ARBA00004496"/>
    </source>
</evidence>
<dbReference type="InterPro" id="IPR048472">
    <property type="entry name" value="DNA_pol_IIIA_C"/>
</dbReference>
<keyword evidence="8" id="KW-0239">DNA-directed DNA polymerase</keyword>
<evidence type="ECO:0000256" key="4">
    <source>
        <dbReference type="ARBA" id="ARBA00019114"/>
    </source>
</evidence>
<dbReference type="SUPFAM" id="SSF89550">
    <property type="entry name" value="PHP domain-like"/>
    <property type="match status" value="1"/>
</dbReference>
<keyword evidence="7" id="KW-0235">DNA replication</keyword>
<comment type="caution">
    <text evidence="11">The sequence shown here is derived from an EMBL/GenBank/DDBJ whole genome shotgun (WGS) entry which is preliminary data.</text>
</comment>
<dbReference type="Pfam" id="PF07733">
    <property type="entry name" value="DNA_pol3_alpha"/>
    <property type="match status" value="1"/>
</dbReference>
<evidence type="ECO:0000313" key="11">
    <source>
        <dbReference type="EMBL" id="TQL79326.1"/>
    </source>
</evidence>
<evidence type="ECO:0000256" key="7">
    <source>
        <dbReference type="ARBA" id="ARBA00022705"/>
    </source>
</evidence>
<dbReference type="AlphaFoldDB" id="A0A543B3C4"/>
<dbReference type="GO" id="GO:0003676">
    <property type="term" value="F:nucleic acid binding"/>
    <property type="evidence" value="ECO:0007669"/>
    <property type="project" value="InterPro"/>
</dbReference>
<feature type="domain" description="Polymerase/histidinol phosphatase N-terminal" evidence="10">
    <location>
        <begin position="6"/>
        <end position="73"/>
    </location>
</feature>
<proteinExistence type="inferred from homology"/>
<dbReference type="FunCoup" id="A0A543B3C4">
    <property type="interactions" value="41"/>
</dbReference>
<dbReference type="InterPro" id="IPR004013">
    <property type="entry name" value="PHP_dom"/>
</dbReference>
<comment type="subcellular location">
    <subcellularLocation>
        <location evidence="1">Cytoplasm</location>
    </subcellularLocation>
</comment>
<evidence type="ECO:0000259" key="10">
    <source>
        <dbReference type="SMART" id="SM00481"/>
    </source>
</evidence>
<dbReference type="Pfam" id="PF20914">
    <property type="entry name" value="DNA_pol_IIIA_C"/>
    <property type="match status" value="1"/>
</dbReference>
<dbReference type="InterPro" id="IPR004805">
    <property type="entry name" value="DnaE2/DnaE/PolC"/>
</dbReference>
<evidence type="ECO:0000313" key="12">
    <source>
        <dbReference type="Proteomes" id="UP000317043"/>
    </source>
</evidence>
<comment type="similarity">
    <text evidence="2">Belongs to the DNA polymerase type-C family. DnaE subfamily.</text>
</comment>
<dbReference type="Gene3D" id="3.20.20.140">
    <property type="entry name" value="Metal-dependent hydrolases"/>
    <property type="match status" value="1"/>
</dbReference>
<dbReference type="NCBIfam" id="NF004226">
    <property type="entry name" value="PRK05673.1"/>
    <property type="match status" value="1"/>
</dbReference>
<dbReference type="InterPro" id="IPR041931">
    <property type="entry name" value="DNA_pol3_alpha_thumb_dom"/>
</dbReference>
<dbReference type="RefSeq" id="WP_211347850.1">
    <property type="nucleotide sequence ID" value="NZ_JBHTGS010000002.1"/>
</dbReference>
<dbReference type="Gene3D" id="1.10.150.870">
    <property type="match status" value="1"/>
</dbReference>
<dbReference type="InterPro" id="IPR004365">
    <property type="entry name" value="NA-bd_OB_tRNA"/>
</dbReference>
<accession>A0A543B3C4</accession>
<comment type="catalytic activity">
    <reaction evidence="9">
        <text>DNA(n) + a 2'-deoxyribonucleoside 5'-triphosphate = DNA(n+1) + diphosphate</text>
        <dbReference type="Rhea" id="RHEA:22508"/>
        <dbReference type="Rhea" id="RHEA-COMP:17339"/>
        <dbReference type="Rhea" id="RHEA-COMP:17340"/>
        <dbReference type="ChEBI" id="CHEBI:33019"/>
        <dbReference type="ChEBI" id="CHEBI:61560"/>
        <dbReference type="ChEBI" id="CHEBI:173112"/>
        <dbReference type="EC" id="2.7.7.7"/>
    </reaction>
</comment>
<dbReference type="Pfam" id="PF17657">
    <property type="entry name" value="DNA_pol3_finger"/>
    <property type="match status" value="1"/>
</dbReference>
<dbReference type="Proteomes" id="UP000317043">
    <property type="component" value="Unassembled WGS sequence"/>
</dbReference>
<dbReference type="EC" id="2.7.7.7" evidence="3"/>
<dbReference type="Pfam" id="PF01336">
    <property type="entry name" value="tRNA_anti-codon"/>
    <property type="match status" value="1"/>
</dbReference>
<dbReference type="GO" id="GO:0008408">
    <property type="term" value="F:3'-5' exonuclease activity"/>
    <property type="evidence" value="ECO:0007669"/>
    <property type="project" value="InterPro"/>
</dbReference>
<keyword evidence="6" id="KW-0548">Nucleotidyltransferase</keyword>
<dbReference type="InterPro" id="IPR011708">
    <property type="entry name" value="DNA_pol3_alpha_NTPase_dom"/>
</dbReference>
<evidence type="ECO:0000256" key="8">
    <source>
        <dbReference type="ARBA" id="ARBA00022932"/>
    </source>
</evidence>
<evidence type="ECO:0000256" key="3">
    <source>
        <dbReference type="ARBA" id="ARBA00012417"/>
    </source>
</evidence>
<protein>
    <recommendedName>
        <fullName evidence="4">DNA polymerase III subunit alpha</fullName>
        <ecNumber evidence="3">2.7.7.7</ecNumber>
    </recommendedName>
</protein>
<dbReference type="InterPro" id="IPR029460">
    <property type="entry name" value="DNAPol_HHH"/>
</dbReference>
<name>A0A543B3C4_9ACTN</name>
<dbReference type="PANTHER" id="PTHR32294">
    <property type="entry name" value="DNA POLYMERASE III SUBUNIT ALPHA"/>
    <property type="match status" value="1"/>
</dbReference>
<organism evidence="11 12">
    <name type="scientific">Stackebrandtia endophytica</name>
    <dbReference type="NCBI Taxonomy" id="1496996"/>
    <lineage>
        <taxon>Bacteria</taxon>
        <taxon>Bacillati</taxon>
        <taxon>Actinomycetota</taxon>
        <taxon>Actinomycetes</taxon>
        <taxon>Glycomycetales</taxon>
        <taxon>Glycomycetaceae</taxon>
        <taxon>Stackebrandtia</taxon>
    </lineage>
</organism>
<evidence type="ECO:0000256" key="2">
    <source>
        <dbReference type="ARBA" id="ARBA00009496"/>
    </source>
</evidence>
<dbReference type="NCBIfam" id="TIGR00594">
    <property type="entry name" value="polc"/>
    <property type="match status" value="1"/>
</dbReference>
<dbReference type="InterPro" id="IPR003141">
    <property type="entry name" value="Pol/His_phosphatase_N"/>
</dbReference>
<dbReference type="EMBL" id="VFOW01000001">
    <property type="protein sequence ID" value="TQL79326.1"/>
    <property type="molecule type" value="Genomic_DNA"/>
</dbReference>
<dbReference type="GO" id="GO:0005737">
    <property type="term" value="C:cytoplasm"/>
    <property type="evidence" value="ECO:0007669"/>
    <property type="project" value="UniProtKB-SubCell"/>
</dbReference>
<dbReference type="PANTHER" id="PTHR32294:SF0">
    <property type="entry name" value="DNA POLYMERASE III SUBUNIT ALPHA"/>
    <property type="match status" value="1"/>
</dbReference>
<dbReference type="Pfam" id="PF02811">
    <property type="entry name" value="PHP"/>
    <property type="match status" value="1"/>
</dbReference>
<dbReference type="InParanoid" id="A0A543B3C4"/>
<sequence>MSDSFVHLHVHTEYSMLDGAAQLKPLFAEAERLQQPAIAMTDHGNMYGAYSFYQQAKGTGVKPILGIEAYLAPHDRFHKKPVYWGEPHQRGDDLSGNGAYTHMTMVAKNATGLRNLFTLSSQASVQGYYYKPRMDRGLIAEHAEGIVATTGCPGGEVQTRLRLGQFDEAIKAASDYRDIFGAENYFLEMMEHDNSVEKRVREDLAEVARKLNLPPLVTNDSHYVTADQRDAHAALLCVQSGKTLDDPNRFKFEGEGYFLRSADQMRELRRDELWQEGCRNTLLVAEMVESYDAAFSHQDRMPVFDVPEGHTAETWLKAEVYAGMERLFPEGIPDSYRDRADYELGVIASQGYPGYFLVTADICNHAREIGIRVGPGRGSAVGSLVSYATGITTVDPLEHGLLFERFLNPERVSMPDIDLDFDDRRRGEMITYVADKYGSDKIAQVVTFGTIKAKAALKDAARILHGSEGFSIADKISKAMPPPVLGKDIPLAGIVDPTHDRYTEAVEVRTLLESDPPSKKIFETAQGLEGLIRQPGVHACAVIMSSQPVQEVIPIWARPQDGAIITGFDYPSCEDIGLLKMDFLGLRNLTVIGDAIDLIKSNRNVHVDLDNLSTDDKASYELLSRGDTLGVFQLDGTAMRELLRRMQPNNFNDIAAVLALYRPGPMGVNAHNDYADRKNARQDIKPIHPELAEPLREILAETYGLIVYQEQIMKIAQKVASFTPGQADVLRKAMGKKKKEVLEEQFALFEAGMKNNGFSGDAIKTLWDTILPFAGYAFNKSHAVAYGMIAYWTAYLKSNYPAEYMAGLLTSVGDSKDKMAVYLAECRKLGIRVLSPDVNDSLGSFAAVGEDIRFGLGAIRNVGGNVVASIVSRRADKGKYTDFQDFLSKVDAVACNKRSIESLIKAGAFDGLGHPRRGLASIHEQAIDAIMSVKKEEAKGQFDLFGGLLEADASTTLGVDLTVPDDEWESRELLAFERDMLGLYVSSHPLEGYERLLASHADKPVAALFGDEVADQAQVQVAGILTSVEKRVTKKGKLWGKATLEDLAGAIEVCFFPQTFEAFGDQLVPDLVCCIKAKLDKKEGSPQLIAMDLKPLDISNATKGAPAPISLAVQLAKVNADLVEQLKEVLSVHPGDAQVRVKLTSPTETVTLQVGDNWRVNPNTSLFADLKVLLGADCLQ</sequence>
<reference evidence="11 12" key="1">
    <citation type="submission" date="2019-06" db="EMBL/GenBank/DDBJ databases">
        <title>Sequencing the genomes of 1000 actinobacteria strains.</title>
        <authorList>
            <person name="Klenk H.-P."/>
        </authorList>
    </citation>
    <scope>NUCLEOTIDE SEQUENCE [LARGE SCALE GENOMIC DNA]</scope>
    <source>
        <strain evidence="11 12">DSM 45928</strain>
    </source>
</reference>
<evidence type="ECO:0000256" key="9">
    <source>
        <dbReference type="ARBA" id="ARBA00049244"/>
    </source>
</evidence>
<dbReference type="CDD" id="cd12113">
    <property type="entry name" value="PHP_PolIIIA_DnaE3"/>
    <property type="match status" value="1"/>
</dbReference>
<keyword evidence="5" id="KW-0808">Transferase</keyword>
<dbReference type="CDD" id="cd04485">
    <property type="entry name" value="DnaE_OBF"/>
    <property type="match status" value="1"/>
</dbReference>
<keyword evidence="12" id="KW-1185">Reference proteome</keyword>